<dbReference type="CDD" id="cd01168">
    <property type="entry name" value="adenosine_kinase"/>
    <property type="match status" value="1"/>
</dbReference>
<evidence type="ECO:0000259" key="4">
    <source>
        <dbReference type="Pfam" id="PF00294"/>
    </source>
</evidence>
<evidence type="ECO:0000313" key="5">
    <source>
        <dbReference type="EMBL" id="PXA03608.1"/>
    </source>
</evidence>
<feature type="domain" description="Carbohydrate kinase PfkB" evidence="4">
    <location>
        <begin position="54"/>
        <end position="315"/>
    </location>
</feature>
<reference evidence="5 6" key="1">
    <citation type="submission" date="2018-05" db="EMBL/GenBank/DDBJ databases">
        <title>Coraliomargarita sinensis sp. nov., isolated from a marine solar saltern.</title>
        <authorList>
            <person name="Zhou L.Y."/>
        </authorList>
    </citation>
    <scope>NUCLEOTIDE SEQUENCE [LARGE SCALE GENOMIC DNA]</scope>
    <source>
        <strain evidence="5 6">WN38</strain>
    </source>
</reference>
<proteinExistence type="inferred from homology"/>
<dbReference type="InParanoid" id="A0A317ZI77"/>
<organism evidence="5 6">
    <name type="scientific">Coraliomargarita sinensis</name>
    <dbReference type="NCBI Taxonomy" id="2174842"/>
    <lineage>
        <taxon>Bacteria</taxon>
        <taxon>Pseudomonadati</taxon>
        <taxon>Verrucomicrobiota</taxon>
        <taxon>Opitutia</taxon>
        <taxon>Puniceicoccales</taxon>
        <taxon>Coraliomargaritaceae</taxon>
        <taxon>Coraliomargarita</taxon>
    </lineage>
</organism>
<dbReference type="Pfam" id="PF00294">
    <property type="entry name" value="PfkB"/>
    <property type="match status" value="1"/>
</dbReference>
<dbReference type="Gene3D" id="3.40.1190.20">
    <property type="match status" value="1"/>
</dbReference>
<dbReference type="RefSeq" id="WP_110131607.1">
    <property type="nucleotide sequence ID" value="NZ_QHJQ01000008.1"/>
</dbReference>
<name>A0A317ZI77_9BACT</name>
<dbReference type="InterPro" id="IPR029056">
    <property type="entry name" value="Ribokinase-like"/>
</dbReference>
<dbReference type="InterPro" id="IPR011611">
    <property type="entry name" value="PfkB_dom"/>
</dbReference>
<dbReference type="OrthoDB" id="9775849at2"/>
<dbReference type="EMBL" id="QHJQ01000008">
    <property type="protein sequence ID" value="PXA03608.1"/>
    <property type="molecule type" value="Genomic_DNA"/>
</dbReference>
<sequence length="326" mass="34278">MNPNFTIIGVGSPIVDSIAQIEESFLDHVGGEKGGMLLTDAVTIGNLIQRIPNRPHAAPGGSAGNTLFALARMGASTSFLGKIGNCERGHFYRTRFSELGGDALRFKVGDAPNGHCLSLVTPDGERTMRTDLGAAMTLTPDEVSAADFAGCTHAHIEGYLLFNTELMQRVIESAKEAGCSISLDLASFEVVHAARDTLPAILQEYVDIVFANEEEASAFTGLEDDYAAMAEQLGGLCDIAAVKVGAQGSYIAAEGAVQKIAPVPAGQVLDTTGAGDLWAAGFLYGWSRKQALHDCARLGSILGSAVVQTRGSELSEEVWSSILSEI</sequence>
<evidence type="ECO:0000256" key="3">
    <source>
        <dbReference type="ARBA" id="ARBA00022777"/>
    </source>
</evidence>
<dbReference type="AlphaFoldDB" id="A0A317ZI77"/>
<dbReference type="PANTHER" id="PTHR43320">
    <property type="entry name" value="SUGAR KINASE"/>
    <property type="match status" value="1"/>
</dbReference>
<gene>
    <name evidence="5" type="ORF">DDZ13_11550</name>
</gene>
<comment type="caution">
    <text evidence="5">The sequence shown here is derived from an EMBL/GenBank/DDBJ whole genome shotgun (WGS) entry which is preliminary data.</text>
</comment>
<keyword evidence="2" id="KW-0808">Transferase</keyword>
<protein>
    <submittedName>
        <fullName evidence="5">Adenosine kinase</fullName>
    </submittedName>
</protein>
<dbReference type="PROSITE" id="PS00584">
    <property type="entry name" value="PFKB_KINASES_2"/>
    <property type="match status" value="1"/>
</dbReference>
<evidence type="ECO:0000256" key="2">
    <source>
        <dbReference type="ARBA" id="ARBA00022679"/>
    </source>
</evidence>
<evidence type="ECO:0000313" key="6">
    <source>
        <dbReference type="Proteomes" id="UP000247099"/>
    </source>
</evidence>
<dbReference type="InterPro" id="IPR002173">
    <property type="entry name" value="Carboh/pur_kinase_PfkB_CS"/>
</dbReference>
<accession>A0A317ZI77</accession>
<comment type="similarity">
    <text evidence="1">Belongs to the carbohydrate kinase PfkB family.</text>
</comment>
<evidence type="ECO:0000256" key="1">
    <source>
        <dbReference type="ARBA" id="ARBA00010688"/>
    </source>
</evidence>
<dbReference type="InterPro" id="IPR052700">
    <property type="entry name" value="Carb_kinase_PfkB-like"/>
</dbReference>
<dbReference type="Proteomes" id="UP000247099">
    <property type="component" value="Unassembled WGS sequence"/>
</dbReference>
<dbReference type="SUPFAM" id="SSF53613">
    <property type="entry name" value="Ribokinase-like"/>
    <property type="match status" value="1"/>
</dbReference>
<dbReference type="GO" id="GO:0016301">
    <property type="term" value="F:kinase activity"/>
    <property type="evidence" value="ECO:0007669"/>
    <property type="project" value="UniProtKB-KW"/>
</dbReference>
<keyword evidence="3 5" id="KW-0418">Kinase</keyword>
<keyword evidence="6" id="KW-1185">Reference proteome</keyword>
<dbReference type="PANTHER" id="PTHR43320:SF1">
    <property type="entry name" value="OS01G0105900 PROTEIN"/>
    <property type="match status" value="1"/>
</dbReference>